<dbReference type="OrthoDB" id="1301747at2759"/>
<dbReference type="AlphaFoldDB" id="A0A9J5ZCW7"/>
<dbReference type="Proteomes" id="UP000824120">
    <property type="component" value="Chromosome 4"/>
</dbReference>
<proteinExistence type="predicted"/>
<dbReference type="EMBL" id="JACXVP010000004">
    <property type="protein sequence ID" value="KAG5610803.1"/>
    <property type="molecule type" value="Genomic_DNA"/>
</dbReference>
<evidence type="ECO:0008006" key="3">
    <source>
        <dbReference type="Google" id="ProtNLM"/>
    </source>
</evidence>
<dbReference type="PANTHER" id="PTHR45786:SF66">
    <property type="entry name" value="HOOK MOTIF PROTEIN, PUTATIVE-RELATED"/>
    <property type="match status" value="1"/>
</dbReference>
<organism evidence="1 2">
    <name type="scientific">Solanum commersonii</name>
    <name type="common">Commerson's wild potato</name>
    <name type="synonym">Commerson's nightshade</name>
    <dbReference type="NCBI Taxonomy" id="4109"/>
    <lineage>
        <taxon>Eukaryota</taxon>
        <taxon>Viridiplantae</taxon>
        <taxon>Streptophyta</taxon>
        <taxon>Embryophyta</taxon>
        <taxon>Tracheophyta</taxon>
        <taxon>Spermatophyta</taxon>
        <taxon>Magnoliopsida</taxon>
        <taxon>eudicotyledons</taxon>
        <taxon>Gunneridae</taxon>
        <taxon>Pentapetalae</taxon>
        <taxon>asterids</taxon>
        <taxon>lamiids</taxon>
        <taxon>Solanales</taxon>
        <taxon>Solanaceae</taxon>
        <taxon>Solanoideae</taxon>
        <taxon>Solaneae</taxon>
        <taxon>Solanum</taxon>
    </lineage>
</organism>
<reference evidence="1 2" key="1">
    <citation type="submission" date="2020-09" db="EMBL/GenBank/DDBJ databases">
        <title>De no assembly of potato wild relative species, Solanum commersonii.</title>
        <authorList>
            <person name="Cho K."/>
        </authorList>
    </citation>
    <scope>NUCLEOTIDE SEQUENCE [LARGE SCALE GENOMIC DNA]</scope>
    <source>
        <strain evidence="1">LZ3.2</strain>
        <tissue evidence="1">Leaf</tissue>
    </source>
</reference>
<dbReference type="PANTHER" id="PTHR45786">
    <property type="entry name" value="DNA BINDING PROTEIN-LIKE"/>
    <property type="match status" value="1"/>
</dbReference>
<sequence>MAFFKDNRISNHLTHDENEDVDMFAADEFGSGKLYNEDYWDIGDPIYECQYCGAYFWYAERIDKCKKKKDLFSLCVVVKKVTISERISELIIPCFLLHQWEEKLMHLSIKQTKGPRTFRLSGQNYHKIGSLLPNEGSTPKFAQLYIYDTENEKTNRMNVISNNQIHAQIVTELKEMLDKHNVLAKSFRMVRDRFQVEQSTNVKLRLIGRRGSDGRRYNLPSVSEVAALVIGNFEPTNTDRDIIIESQNGQLQRINELNDAYLGLQYPLLLPYGEDGYREDIPLNRIDESSEGRKRVSSCEYFAYKIQERKNEVLQESMFLRWLEANKEFPEARHLTLCIISFKFCLEATI</sequence>
<comment type="caution">
    <text evidence="1">The sequence shown here is derived from an EMBL/GenBank/DDBJ whole genome shotgun (WGS) entry which is preliminary data.</text>
</comment>
<gene>
    <name evidence="1" type="ORF">H5410_022084</name>
</gene>
<protein>
    <recommendedName>
        <fullName evidence="3">Helitron helicase-like domain-containing protein</fullName>
    </recommendedName>
</protein>
<evidence type="ECO:0000313" key="2">
    <source>
        <dbReference type="Proteomes" id="UP000824120"/>
    </source>
</evidence>
<keyword evidence="2" id="KW-1185">Reference proteome</keyword>
<name>A0A9J5ZCW7_SOLCO</name>
<evidence type="ECO:0000313" key="1">
    <source>
        <dbReference type="EMBL" id="KAG5610803.1"/>
    </source>
</evidence>
<accession>A0A9J5ZCW7</accession>